<comment type="similarity">
    <text evidence="1">Belongs to the bacterial solute-binding protein 3 family.</text>
</comment>
<accession>A0A7T4DP88</accession>
<evidence type="ECO:0000259" key="3">
    <source>
        <dbReference type="Pfam" id="PF00497"/>
    </source>
</evidence>
<evidence type="ECO:0000313" key="4">
    <source>
        <dbReference type="EMBL" id="QQB19099.1"/>
    </source>
</evidence>
<organism evidence="4 5">
    <name type="scientific">Aeromonas jandaei</name>
    <dbReference type="NCBI Taxonomy" id="650"/>
    <lineage>
        <taxon>Bacteria</taxon>
        <taxon>Pseudomonadati</taxon>
        <taxon>Pseudomonadota</taxon>
        <taxon>Gammaproteobacteria</taxon>
        <taxon>Aeromonadales</taxon>
        <taxon>Aeromonadaceae</taxon>
        <taxon>Aeromonas</taxon>
    </lineage>
</organism>
<dbReference type="EMBL" id="CP066092">
    <property type="protein sequence ID" value="QQB19099.1"/>
    <property type="molecule type" value="Genomic_DNA"/>
</dbReference>
<protein>
    <submittedName>
        <fullName evidence="4">Transporter substrate-binding domain-containing protein</fullName>
    </submittedName>
</protein>
<reference evidence="4 5" key="1">
    <citation type="submission" date="2020-12" db="EMBL/GenBank/DDBJ databases">
        <title>FDA dAtabase for Regulatory Grade micrObial Sequences (FDA-ARGOS): Supporting development and validation of Infectious Disease Dx tests.</title>
        <authorList>
            <person name="Sproer C."/>
            <person name="Gronow S."/>
            <person name="Severitt S."/>
            <person name="Schroder I."/>
            <person name="Tallon L."/>
            <person name="Sadzewicz L."/>
            <person name="Zhao X."/>
            <person name="Boylan J."/>
            <person name="Ott S."/>
            <person name="Bowen H."/>
            <person name="Vavikolanu K."/>
            <person name="Mehta A."/>
            <person name="Aluvathingal J."/>
            <person name="Nadendla S."/>
            <person name="Lowell S."/>
            <person name="Myers T."/>
            <person name="Yan Y."/>
            <person name="Sichtig H."/>
        </authorList>
    </citation>
    <scope>NUCLEOTIDE SEQUENCE [LARGE SCALE GENOMIC DNA]</scope>
    <source>
        <strain evidence="4 5">FDAARGOS_986</strain>
    </source>
</reference>
<evidence type="ECO:0000256" key="1">
    <source>
        <dbReference type="ARBA" id="ARBA00010333"/>
    </source>
</evidence>
<keyword evidence="5" id="KW-1185">Reference proteome</keyword>
<proteinExistence type="inferred from homology"/>
<evidence type="ECO:0000313" key="5">
    <source>
        <dbReference type="Proteomes" id="UP000595481"/>
    </source>
</evidence>
<dbReference type="Pfam" id="PF00497">
    <property type="entry name" value="SBP_bac_3"/>
    <property type="match status" value="1"/>
</dbReference>
<gene>
    <name evidence="4" type="ORF">I6H43_16405</name>
</gene>
<keyword evidence="2" id="KW-0732">Signal</keyword>
<dbReference type="GeneID" id="69552891"/>
<sequence length="246" mass="27853">MKSGWQKWRWLIVACCLVVAGMGRAETVRIAVGEWPPYISESLPEQGFLCQVVREAFAAEGLDVSFHFYPWAEAYKLTLAGDYVVTMPWFRSREREQSFYLSASLGQFTTRLFTLSGSPVVNLGEIKHEPVGVTRGYFYGDGFAARQSELALEWSDSDQESLEKLVAGRIRYLVMDEQVAKALFLQMPSRHPGALALTSAPDPIWSQPGYLLMRKADPDARRLMLLFNAGLHKLERSGRLARLWKV</sequence>
<name>A0A7T4DP88_AERJA</name>
<dbReference type="PANTHER" id="PTHR35936:SF25">
    <property type="entry name" value="ABC TRANSPORTER SUBSTRATE-BINDING PROTEIN"/>
    <property type="match status" value="1"/>
</dbReference>
<dbReference type="InterPro" id="IPR001638">
    <property type="entry name" value="Solute-binding_3/MltF_N"/>
</dbReference>
<dbReference type="Proteomes" id="UP000595481">
    <property type="component" value="Chromosome"/>
</dbReference>
<dbReference type="Gene3D" id="3.40.190.10">
    <property type="entry name" value="Periplasmic binding protein-like II"/>
    <property type="match status" value="2"/>
</dbReference>
<dbReference type="PANTHER" id="PTHR35936">
    <property type="entry name" value="MEMBRANE-BOUND LYTIC MUREIN TRANSGLYCOSYLASE F"/>
    <property type="match status" value="1"/>
</dbReference>
<dbReference type="RefSeq" id="WP_042030057.1">
    <property type="nucleotide sequence ID" value="NZ_CAWMFX010000012.1"/>
</dbReference>
<dbReference type="SUPFAM" id="SSF53850">
    <property type="entry name" value="Periplasmic binding protein-like II"/>
    <property type="match status" value="1"/>
</dbReference>
<feature type="domain" description="Solute-binding protein family 3/N-terminal" evidence="3">
    <location>
        <begin position="34"/>
        <end position="243"/>
    </location>
</feature>
<evidence type="ECO:0000256" key="2">
    <source>
        <dbReference type="ARBA" id="ARBA00022729"/>
    </source>
</evidence>